<reference evidence="2" key="1">
    <citation type="submission" date="2020-02" db="EMBL/GenBank/DDBJ databases">
        <authorList>
            <person name="Meier V. D."/>
        </authorList>
    </citation>
    <scope>NUCLEOTIDE SEQUENCE</scope>
    <source>
        <strain evidence="2">AVDCRST_MAG62</strain>
    </source>
</reference>
<name>A0A6J4SXK1_9SPHN</name>
<evidence type="ECO:0000256" key="1">
    <source>
        <dbReference type="SAM" id="MobiDB-lite"/>
    </source>
</evidence>
<feature type="non-terminal residue" evidence="2">
    <location>
        <position position="84"/>
    </location>
</feature>
<dbReference type="AlphaFoldDB" id="A0A6J4SXK1"/>
<feature type="compositionally biased region" description="Basic and acidic residues" evidence="1">
    <location>
        <begin position="60"/>
        <end position="84"/>
    </location>
</feature>
<protein>
    <submittedName>
        <fullName evidence="2">Uncharacterized protein</fullName>
    </submittedName>
</protein>
<accession>A0A6J4SXK1</accession>
<feature type="non-terminal residue" evidence="2">
    <location>
        <position position="1"/>
    </location>
</feature>
<organism evidence="2">
    <name type="scientific">uncultured Sphingomonas sp</name>
    <dbReference type="NCBI Taxonomy" id="158754"/>
    <lineage>
        <taxon>Bacteria</taxon>
        <taxon>Pseudomonadati</taxon>
        <taxon>Pseudomonadota</taxon>
        <taxon>Alphaproteobacteria</taxon>
        <taxon>Sphingomonadales</taxon>
        <taxon>Sphingomonadaceae</taxon>
        <taxon>Sphingomonas</taxon>
        <taxon>environmental samples</taxon>
    </lineage>
</organism>
<evidence type="ECO:0000313" key="2">
    <source>
        <dbReference type="EMBL" id="CAA9507829.1"/>
    </source>
</evidence>
<gene>
    <name evidence="2" type="ORF">AVDCRST_MAG62-336</name>
</gene>
<feature type="region of interest" description="Disordered" evidence="1">
    <location>
        <begin position="1"/>
        <end position="84"/>
    </location>
</feature>
<sequence>GQAAAIAQASRRSGAARWNGVAHPPRSAAAAQESGQPPLARAGAAGDGGRRAVVRPGPVRHPDGAEPVRRLESGPLYDSDRHEL</sequence>
<feature type="compositionally biased region" description="Low complexity" evidence="1">
    <location>
        <begin position="1"/>
        <end position="16"/>
    </location>
</feature>
<proteinExistence type="predicted"/>
<dbReference type="EMBL" id="CADCWB010000043">
    <property type="protein sequence ID" value="CAA9507829.1"/>
    <property type="molecule type" value="Genomic_DNA"/>
</dbReference>